<gene>
    <name evidence="2" type="ORF">N1F79_18145</name>
</gene>
<keyword evidence="3" id="KW-1185">Reference proteome</keyword>
<evidence type="ECO:0000313" key="2">
    <source>
        <dbReference type="EMBL" id="MEF3835059.1"/>
    </source>
</evidence>
<dbReference type="SUPFAM" id="SSF53448">
    <property type="entry name" value="Nucleotide-diphospho-sugar transferases"/>
    <property type="match status" value="1"/>
</dbReference>
<dbReference type="PANTHER" id="PTHR22916:SF3">
    <property type="entry name" value="UDP-GLCNAC:BETAGAL BETA-1,3-N-ACETYLGLUCOSAMINYLTRANSFERASE-LIKE PROTEIN 1"/>
    <property type="match status" value="1"/>
</dbReference>
<dbReference type="EMBL" id="JAODOP010000004">
    <property type="protein sequence ID" value="MEF3835059.1"/>
    <property type="molecule type" value="Genomic_DNA"/>
</dbReference>
<evidence type="ECO:0000313" key="3">
    <source>
        <dbReference type="Proteomes" id="UP001337305"/>
    </source>
</evidence>
<dbReference type="RefSeq" id="WP_303307361.1">
    <property type="nucleotide sequence ID" value="NZ_JAODOP010000004.1"/>
</dbReference>
<organism evidence="2 3">
    <name type="scientific">Flavivirga spongiicola</name>
    <dbReference type="NCBI Taxonomy" id="421621"/>
    <lineage>
        <taxon>Bacteria</taxon>
        <taxon>Pseudomonadati</taxon>
        <taxon>Bacteroidota</taxon>
        <taxon>Flavobacteriia</taxon>
        <taxon>Flavobacteriales</taxon>
        <taxon>Flavobacteriaceae</taxon>
        <taxon>Flavivirga</taxon>
    </lineage>
</organism>
<sequence length="309" mass="36667">MILLSVHLITFNNEKHIEETLQSILKQKVSFDYEIIIGDDCSTDKTLNIINRYKSNYPHLFNIKRNEAQLGILKNFKTTLDRCKGQFVFDIAGDDVLKHEDALQKMVDTLKKNSKLGFVDAGYDRLNDKNKRITPFINKKLINVSKNEYKEAILLGQIVPISHCYNKKLLYKHVSFESYIDMNLTIDDYPILVDMIMHTDFQRINEALVTYRVHDDSYSHKKTFESHFFLNNQMKILFDYFSKKYNYSENIIKKFHINSYKELLFFAGYFEKKELGKEVFKKLKSKSVKDYVHYYASQNSFFRRLISIL</sequence>
<dbReference type="Proteomes" id="UP001337305">
    <property type="component" value="Unassembled WGS sequence"/>
</dbReference>
<comment type="caution">
    <text evidence="2">The sequence shown here is derived from an EMBL/GenBank/DDBJ whole genome shotgun (WGS) entry which is preliminary data.</text>
</comment>
<dbReference type="Pfam" id="PF00535">
    <property type="entry name" value="Glycos_transf_2"/>
    <property type="match status" value="1"/>
</dbReference>
<reference evidence="2 3" key="1">
    <citation type="submission" date="2022-09" db="EMBL/GenBank/DDBJ databases">
        <title>Genome sequencing of Flavivirga sp. MEBiC05379.</title>
        <authorList>
            <person name="Oh H.-M."/>
            <person name="Kwon K.K."/>
            <person name="Park M.J."/>
            <person name="Yang S.-H."/>
        </authorList>
    </citation>
    <scope>NUCLEOTIDE SEQUENCE [LARGE SCALE GENOMIC DNA]</scope>
    <source>
        <strain evidence="2 3">MEBiC05379</strain>
    </source>
</reference>
<accession>A0ABU7XX27</accession>
<dbReference type="InterPro" id="IPR001173">
    <property type="entry name" value="Glyco_trans_2-like"/>
</dbReference>
<dbReference type="PANTHER" id="PTHR22916">
    <property type="entry name" value="GLYCOSYLTRANSFERASE"/>
    <property type="match status" value="1"/>
</dbReference>
<name>A0ABU7XX27_9FLAO</name>
<protein>
    <submittedName>
        <fullName evidence="2">Glycosyltransferase family 2 protein</fullName>
    </submittedName>
</protein>
<evidence type="ECO:0000259" key="1">
    <source>
        <dbReference type="Pfam" id="PF00535"/>
    </source>
</evidence>
<dbReference type="InterPro" id="IPR029044">
    <property type="entry name" value="Nucleotide-diphossugar_trans"/>
</dbReference>
<proteinExistence type="predicted"/>
<dbReference type="Gene3D" id="3.90.550.10">
    <property type="entry name" value="Spore Coat Polysaccharide Biosynthesis Protein SpsA, Chain A"/>
    <property type="match status" value="1"/>
</dbReference>
<feature type="domain" description="Glycosyltransferase 2-like" evidence="1">
    <location>
        <begin position="5"/>
        <end position="134"/>
    </location>
</feature>